<name>A0AAV4VEW2_9ARAC</name>
<dbReference type="Gene3D" id="3.90.1520.10">
    <property type="entry name" value="H-NOX domain"/>
    <property type="match status" value="1"/>
</dbReference>
<dbReference type="Proteomes" id="UP001054837">
    <property type="component" value="Unassembled WGS sequence"/>
</dbReference>
<feature type="compositionally biased region" description="Polar residues" evidence="10">
    <location>
        <begin position="801"/>
        <end position="816"/>
    </location>
</feature>
<dbReference type="GO" id="GO:0005525">
    <property type="term" value="F:GTP binding"/>
    <property type="evidence" value="ECO:0007669"/>
    <property type="project" value="UniProtKB-KW"/>
</dbReference>
<evidence type="ECO:0000256" key="2">
    <source>
        <dbReference type="ARBA" id="ARBA00012202"/>
    </source>
</evidence>
<dbReference type="PANTHER" id="PTHR45655">
    <property type="entry name" value="GUANYLATE CYCLASE SOLUBLE SUBUNIT BETA-2"/>
    <property type="match status" value="1"/>
</dbReference>
<evidence type="ECO:0000256" key="7">
    <source>
        <dbReference type="ARBA" id="ARBA00023293"/>
    </source>
</evidence>
<dbReference type="Gene3D" id="3.30.70.1230">
    <property type="entry name" value="Nucleotide cyclase"/>
    <property type="match status" value="1"/>
</dbReference>
<dbReference type="InterPro" id="IPR011644">
    <property type="entry name" value="Heme_NO-bd"/>
</dbReference>
<gene>
    <name evidence="12" type="primary">Gyc88E</name>
    <name evidence="12" type="ORF">CDAR_255751</name>
</gene>
<keyword evidence="3" id="KW-0963">Cytoplasm</keyword>
<accession>A0AAV4VEW2</accession>
<feature type="compositionally biased region" description="Basic and acidic residues" evidence="10">
    <location>
        <begin position="817"/>
        <end position="827"/>
    </location>
</feature>
<evidence type="ECO:0000256" key="10">
    <source>
        <dbReference type="SAM" id="MobiDB-lite"/>
    </source>
</evidence>
<dbReference type="PANTHER" id="PTHR45655:SF10">
    <property type="entry name" value="SOLUBLE GUANYLATE CYCLASE 88E"/>
    <property type="match status" value="1"/>
</dbReference>
<dbReference type="GO" id="GO:0008074">
    <property type="term" value="C:guanylate cyclase complex, soluble"/>
    <property type="evidence" value="ECO:0007669"/>
    <property type="project" value="TreeGrafter"/>
</dbReference>
<dbReference type="EC" id="4.6.1.2" evidence="2"/>
<comment type="subcellular location">
    <subcellularLocation>
        <location evidence="1">Cytoplasm</location>
    </subcellularLocation>
</comment>
<dbReference type="Pfam" id="PF07701">
    <property type="entry name" value="HNOBA"/>
    <property type="match status" value="1"/>
</dbReference>
<comment type="caution">
    <text evidence="12">The sequence shown here is derived from an EMBL/GenBank/DDBJ whole genome shotgun (WGS) entry which is preliminary data.</text>
</comment>
<dbReference type="PROSITE" id="PS50125">
    <property type="entry name" value="GUANYLATE_CYCLASE_2"/>
    <property type="match status" value="1"/>
</dbReference>
<keyword evidence="4" id="KW-0547">Nucleotide-binding</keyword>
<dbReference type="InterPro" id="IPR038158">
    <property type="entry name" value="H-NOX_domain_sf"/>
</dbReference>
<dbReference type="GO" id="GO:0070026">
    <property type="term" value="F:nitric oxide binding"/>
    <property type="evidence" value="ECO:0007669"/>
    <property type="project" value="TreeGrafter"/>
</dbReference>
<dbReference type="GO" id="GO:0020037">
    <property type="term" value="F:heme binding"/>
    <property type="evidence" value="ECO:0007669"/>
    <property type="project" value="InterPro"/>
</dbReference>
<dbReference type="SUPFAM" id="SSF111126">
    <property type="entry name" value="Ligand-binding domain in the NO signalling and Golgi transport"/>
    <property type="match status" value="1"/>
</dbReference>
<evidence type="ECO:0000256" key="6">
    <source>
        <dbReference type="ARBA" id="ARBA00023239"/>
    </source>
</evidence>
<dbReference type="Gene3D" id="3.30.450.260">
    <property type="entry name" value="Haem NO binding associated domain"/>
    <property type="match status" value="1"/>
</dbReference>
<dbReference type="GO" id="GO:0004383">
    <property type="term" value="F:guanylate cyclase activity"/>
    <property type="evidence" value="ECO:0007669"/>
    <property type="project" value="UniProtKB-EC"/>
</dbReference>
<dbReference type="InterPro" id="IPR001054">
    <property type="entry name" value="A/G_cyclase"/>
</dbReference>
<dbReference type="EMBL" id="BPLQ01012839">
    <property type="protein sequence ID" value="GIY68179.1"/>
    <property type="molecule type" value="Genomic_DNA"/>
</dbReference>
<dbReference type="PROSITE" id="PS00452">
    <property type="entry name" value="GUANYLATE_CYCLASE_1"/>
    <property type="match status" value="1"/>
</dbReference>
<keyword evidence="9" id="KW-0175">Coiled coil</keyword>
<keyword evidence="7" id="KW-0141">cGMP biosynthesis</keyword>
<sequence length="928" mass="105368">MLSYFFSQAGDVTEDGGLSVVDGSVTSRRRMPPNRTKTFLPFGSSSPVALRAIADDLLRWREELVHLFTPETGTSCHLFLCCATKWHSVLLRYNASSLERDQVKKLINPLKTERSISPIFGHPDKRSRGNKGGVLTERERPPVCATMYGLILENLSQYVIKVWGEEKWEEIRKTASVQQCTFTRQQVYEDALIPRLTASACEILGVSEREFLEGMGVYFVSFVGHYGYDRVLSVLGRHMRDFLNGLDNLHEYLKFSYPRMKAPSFFCERETPSGLTLHYRSARRGFLWYTIGQIKEVGHHFYNTDVDVHVLQQTSSVGVYHVILQLSFDNRAFRLEEKRKTLRIDRTMLPIKAFLFLEIFPFCLVFDSHLHIKTIGKSLRAIMPDITGRRLPEVFDLTRPLIECTWEAILVHSNNIFELSSVMPILGQNNGEGNHKLTGMDEEDDDVSMEDRLLHLKGQMLYMEEWKSMAYLGTPFMRSLDAMLHTGLYINDLSMHDFSRDMVLAGQQQSAELKLALDQELQKSRQLEESMRKLDIEMKRTDELLYQMIPKQVADRLRRGEAAVDTCQYFECVTVLFSDVVTFTEICSRIAPMEVVSMLNCMYSLFDQLTEKHDVYKVETIGDAYMVVSGAPDQEERQADKVCHMALDMVDVIGGLKDPSTGESLKIRVGIHSGAVVAGVVGLKMPRYCLFGDTVNTASRMESTSEALKIHISEETAQRLSPDQWDIAERGTITVKGKGHMKTYWLNGYKGTPRKKASLDIVPTIPEIPHHFGDSHQYYSPVTLGASRSRALSLAPSLLYDSSNRPSSPASPTFSTVKDDSHLGNNENRHSRVRFASSASWFSPQNISVQPSTAWDDSNQGSNVHCMCCQHQPCQMRAPVKPFKIVKTKRSLKNAVRRILVIPKTSDERTTRQQVAPTSMKNYTCTIL</sequence>
<feature type="region of interest" description="Disordered" evidence="10">
    <location>
        <begin position="801"/>
        <end position="827"/>
    </location>
</feature>
<dbReference type="InterPro" id="IPR029787">
    <property type="entry name" value="Nucleotide_cyclase"/>
</dbReference>
<dbReference type="SMART" id="SM00044">
    <property type="entry name" value="CYCc"/>
    <property type="match status" value="1"/>
</dbReference>
<keyword evidence="5" id="KW-0342">GTP-binding</keyword>
<dbReference type="GO" id="GO:0019826">
    <property type="term" value="F:oxygen sensor activity"/>
    <property type="evidence" value="ECO:0007669"/>
    <property type="project" value="TreeGrafter"/>
</dbReference>
<dbReference type="Pfam" id="PF00211">
    <property type="entry name" value="Guanylate_cyc"/>
    <property type="match status" value="1"/>
</dbReference>
<dbReference type="InterPro" id="IPR042463">
    <property type="entry name" value="HNOB_dom_associated_sf"/>
</dbReference>
<evidence type="ECO:0000313" key="13">
    <source>
        <dbReference type="Proteomes" id="UP001054837"/>
    </source>
</evidence>
<feature type="coiled-coil region" evidence="9">
    <location>
        <begin position="510"/>
        <end position="544"/>
    </location>
</feature>
<dbReference type="InterPro" id="IPR011645">
    <property type="entry name" value="HNOB_dom_associated"/>
</dbReference>
<reference evidence="12 13" key="1">
    <citation type="submission" date="2021-06" db="EMBL/GenBank/DDBJ databases">
        <title>Caerostris darwini draft genome.</title>
        <authorList>
            <person name="Kono N."/>
            <person name="Arakawa K."/>
        </authorList>
    </citation>
    <scope>NUCLEOTIDE SEQUENCE [LARGE SCALE GENOMIC DNA]</scope>
</reference>
<protein>
    <recommendedName>
        <fullName evidence="2">guanylate cyclase</fullName>
        <ecNumber evidence="2">4.6.1.2</ecNumber>
    </recommendedName>
</protein>
<keyword evidence="6 8" id="KW-0456">Lyase</keyword>
<evidence type="ECO:0000256" key="3">
    <source>
        <dbReference type="ARBA" id="ARBA00022490"/>
    </source>
</evidence>
<evidence type="ECO:0000313" key="12">
    <source>
        <dbReference type="EMBL" id="GIY68179.1"/>
    </source>
</evidence>
<evidence type="ECO:0000256" key="4">
    <source>
        <dbReference type="ARBA" id="ARBA00022741"/>
    </source>
</evidence>
<dbReference type="AlphaFoldDB" id="A0AAV4VEW2"/>
<evidence type="ECO:0000256" key="8">
    <source>
        <dbReference type="RuleBase" id="RU000405"/>
    </source>
</evidence>
<dbReference type="GO" id="GO:0038060">
    <property type="term" value="P:nitric oxide-cGMP-mediated signaling"/>
    <property type="evidence" value="ECO:0007669"/>
    <property type="project" value="TreeGrafter"/>
</dbReference>
<dbReference type="InterPro" id="IPR018297">
    <property type="entry name" value="A/G_cyclase_CS"/>
</dbReference>
<evidence type="ECO:0000256" key="5">
    <source>
        <dbReference type="ARBA" id="ARBA00023134"/>
    </source>
</evidence>
<dbReference type="FunFam" id="3.30.70.1230:FF:000059">
    <property type="entry name" value="Guanylate cyclase"/>
    <property type="match status" value="1"/>
</dbReference>
<proteinExistence type="inferred from homology"/>
<dbReference type="GO" id="GO:0070482">
    <property type="term" value="P:response to oxygen levels"/>
    <property type="evidence" value="ECO:0007669"/>
    <property type="project" value="TreeGrafter"/>
</dbReference>
<dbReference type="Pfam" id="PF07700">
    <property type="entry name" value="HNOB"/>
    <property type="match status" value="1"/>
</dbReference>
<dbReference type="Gene3D" id="6.10.250.780">
    <property type="match status" value="1"/>
</dbReference>
<dbReference type="SUPFAM" id="SSF55073">
    <property type="entry name" value="Nucleotide cyclase"/>
    <property type="match status" value="1"/>
</dbReference>
<organism evidence="12 13">
    <name type="scientific">Caerostris darwini</name>
    <dbReference type="NCBI Taxonomy" id="1538125"/>
    <lineage>
        <taxon>Eukaryota</taxon>
        <taxon>Metazoa</taxon>
        <taxon>Ecdysozoa</taxon>
        <taxon>Arthropoda</taxon>
        <taxon>Chelicerata</taxon>
        <taxon>Arachnida</taxon>
        <taxon>Araneae</taxon>
        <taxon>Araneomorphae</taxon>
        <taxon>Entelegynae</taxon>
        <taxon>Araneoidea</taxon>
        <taxon>Araneidae</taxon>
        <taxon>Caerostris</taxon>
    </lineage>
</organism>
<dbReference type="CDD" id="cd07302">
    <property type="entry name" value="CHD"/>
    <property type="match status" value="1"/>
</dbReference>
<comment type="similarity">
    <text evidence="8">Belongs to the adenylyl cyclase class-4/guanylyl cyclase family.</text>
</comment>
<keyword evidence="13" id="KW-1185">Reference proteome</keyword>
<evidence type="ECO:0000259" key="11">
    <source>
        <dbReference type="PROSITE" id="PS50125"/>
    </source>
</evidence>
<feature type="domain" description="Guanylate cyclase" evidence="11">
    <location>
        <begin position="574"/>
        <end position="702"/>
    </location>
</feature>
<evidence type="ECO:0000256" key="9">
    <source>
        <dbReference type="SAM" id="Coils"/>
    </source>
</evidence>
<dbReference type="InterPro" id="IPR024096">
    <property type="entry name" value="NO_sig/Golgi_transp_ligand-bd"/>
</dbReference>
<evidence type="ECO:0000256" key="1">
    <source>
        <dbReference type="ARBA" id="ARBA00004496"/>
    </source>
</evidence>